<dbReference type="InterPro" id="IPR038727">
    <property type="entry name" value="NadR/Ttd14_AAA_dom"/>
</dbReference>
<dbReference type="EMBL" id="JSAN01000033">
    <property type="protein sequence ID" value="KIC73190.1"/>
    <property type="molecule type" value="Genomic_DNA"/>
</dbReference>
<dbReference type="InterPro" id="IPR027417">
    <property type="entry name" value="P-loop_NTPase"/>
</dbReference>
<name>A0A0C1JPR8_9BACT</name>
<comment type="caution">
    <text evidence="2">The sequence shown here is derived from an EMBL/GenBank/DDBJ whole genome shotgun (WGS) entry which is preliminary data.</text>
</comment>
<protein>
    <recommendedName>
        <fullName evidence="1">NadR/Ttd14 AAA domain-containing protein</fullName>
    </recommendedName>
</protein>
<proteinExistence type="predicted"/>
<dbReference type="Proteomes" id="UP000031465">
    <property type="component" value="Unassembled WGS sequence"/>
</dbReference>
<dbReference type="Pfam" id="PF13521">
    <property type="entry name" value="AAA_28"/>
    <property type="match status" value="1"/>
</dbReference>
<reference evidence="2 3" key="1">
    <citation type="journal article" date="2014" name="Mol. Biol. Evol.">
        <title>Massive expansion of Ubiquitination-related gene families within the Chlamydiae.</title>
        <authorList>
            <person name="Domman D."/>
            <person name="Collingro A."/>
            <person name="Lagkouvardos I."/>
            <person name="Gehre L."/>
            <person name="Weinmaier T."/>
            <person name="Rattei T."/>
            <person name="Subtil A."/>
            <person name="Horn M."/>
        </authorList>
    </citation>
    <scope>NUCLEOTIDE SEQUENCE [LARGE SCALE GENOMIC DNA]</scope>
    <source>
        <strain evidence="2 3">EI2</strain>
    </source>
</reference>
<dbReference type="SUPFAM" id="SSF52540">
    <property type="entry name" value="P-loop containing nucleoside triphosphate hydrolases"/>
    <property type="match status" value="1"/>
</dbReference>
<dbReference type="AlphaFoldDB" id="A0A0C1JPR8"/>
<evidence type="ECO:0000313" key="2">
    <source>
        <dbReference type="EMBL" id="KIC73190.1"/>
    </source>
</evidence>
<evidence type="ECO:0000259" key="1">
    <source>
        <dbReference type="Pfam" id="PF13521"/>
    </source>
</evidence>
<dbReference type="Gene3D" id="3.40.50.300">
    <property type="entry name" value="P-loop containing nucleotide triphosphate hydrolases"/>
    <property type="match status" value="1"/>
</dbReference>
<organism evidence="2 3">
    <name type="scientific">Candidatus Protochlamydia amoebophila</name>
    <dbReference type="NCBI Taxonomy" id="362787"/>
    <lineage>
        <taxon>Bacteria</taxon>
        <taxon>Pseudomonadati</taxon>
        <taxon>Chlamydiota</taxon>
        <taxon>Chlamydiia</taxon>
        <taxon>Parachlamydiales</taxon>
        <taxon>Parachlamydiaceae</taxon>
        <taxon>Candidatus Protochlamydia</taxon>
    </lineage>
</organism>
<dbReference type="PATRIC" id="fig|362787.3.peg.585"/>
<sequence>MRIFSLILLGFIFMNANIFSQILENNYLNETSFPIIKNNYVVISGCSGGGKSTLLSELINRGYAVMPEPGRQIVKEQTAIKGDALPWINLNKFLKLALSRYLFQFNSQNESQKLIFFDRGIIDAVLLDQPQPEYFQQAAEKFKYNRLVFLVPPWEEIYANDKERKHDFESAKKEFNELLIKYKNFGYETVLIPKTSVKERVDFILNKLGVSNNKTTEPNSVIAKGKRLLEWNK</sequence>
<feature type="domain" description="NadR/Ttd14 AAA" evidence="1">
    <location>
        <begin position="41"/>
        <end position="200"/>
    </location>
</feature>
<gene>
    <name evidence="2" type="ORF">DB44_BJ00030</name>
</gene>
<evidence type="ECO:0000313" key="3">
    <source>
        <dbReference type="Proteomes" id="UP000031465"/>
    </source>
</evidence>
<accession>A0A0C1JPR8</accession>